<evidence type="ECO:0000256" key="1">
    <source>
        <dbReference type="ARBA" id="ARBA00022574"/>
    </source>
</evidence>
<feature type="region of interest" description="Disordered" evidence="4">
    <location>
        <begin position="336"/>
        <end position="376"/>
    </location>
</feature>
<dbReference type="STRING" id="177199.A0A420Y7X1"/>
<gene>
    <name evidence="5" type="ORF">DL546_000043</name>
</gene>
<dbReference type="GO" id="GO:0031145">
    <property type="term" value="P:anaphase-promoting complex-dependent catabolic process"/>
    <property type="evidence" value="ECO:0007669"/>
    <property type="project" value="TreeGrafter"/>
</dbReference>
<evidence type="ECO:0000313" key="5">
    <source>
        <dbReference type="EMBL" id="RKU43917.1"/>
    </source>
</evidence>
<dbReference type="PANTHER" id="PTHR19918:SF5">
    <property type="entry name" value="MEIOSIS-SPECIFIC APC_C ACTIVATOR PROTEIN AMA1"/>
    <property type="match status" value="1"/>
</dbReference>
<name>A0A420Y7X1_9PEZI</name>
<dbReference type="GO" id="GO:1905786">
    <property type="term" value="P:positive regulation of anaphase-promoting complex-dependent catabolic process"/>
    <property type="evidence" value="ECO:0007669"/>
    <property type="project" value="TreeGrafter"/>
</dbReference>
<comment type="caution">
    <text evidence="5">The sequence shown here is derived from an EMBL/GenBank/DDBJ whole genome shotgun (WGS) entry which is preliminary data.</text>
</comment>
<evidence type="ECO:0008006" key="7">
    <source>
        <dbReference type="Google" id="ProtNLM"/>
    </source>
</evidence>
<evidence type="ECO:0000256" key="3">
    <source>
        <dbReference type="PROSITE-ProRule" id="PRU00221"/>
    </source>
</evidence>
<dbReference type="GO" id="GO:0010997">
    <property type="term" value="F:anaphase-promoting complex binding"/>
    <property type="evidence" value="ECO:0007669"/>
    <property type="project" value="InterPro"/>
</dbReference>
<feature type="repeat" description="WD" evidence="3">
    <location>
        <begin position="536"/>
        <end position="571"/>
    </location>
</feature>
<keyword evidence="1 3" id="KW-0853">WD repeat</keyword>
<reference evidence="5 6" key="1">
    <citation type="submission" date="2018-08" db="EMBL/GenBank/DDBJ databases">
        <title>Draft genome of the lignicolous fungus Coniochaeta pulveracea.</title>
        <authorList>
            <person name="Borstlap C.J."/>
            <person name="De Witt R.N."/>
            <person name="Botha A."/>
            <person name="Volschenk H."/>
        </authorList>
    </citation>
    <scope>NUCLEOTIDE SEQUENCE [LARGE SCALE GENOMIC DNA]</scope>
    <source>
        <strain evidence="5 6">CAB683</strain>
    </source>
</reference>
<evidence type="ECO:0000256" key="2">
    <source>
        <dbReference type="ARBA" id="ARBA00022737"/>
    </source>
</evidence>
<dbReference type="GO" id="GO:0005680">
    <property type="term" value="C:anaphase-promoting complex"/>
    <property type="evidence" value="ECO:0007669"/>
    <property type="project" value="TreeGrafter"/>
</dbReference>
<organism evidence="5 6">
    <name type="scientific">Coniochaeta pulveracea</name>
    <dbReference type="NCBI Taxonomy" id="177199"/>
    <lineage>
        <taxon>Eukaryota</taxon>
        <taxon>Fungi</taxon>
        <taxon>Dikarya</taxon>
        <taxon>Ascomycota</taxon>
        <taxon>Pezizomycotina</taxon>
        <taxon>Sordariomycetes</taxon>
        <taxon>Sordariomycetidae</taxon>
        <taxon>Coniochaetales</taxon>
        <taxon>Coniochaetaceae</taxon>
        <taxon>Coniochaeta</taxon>
    </lineage>
</organism>
<protein>
    <recommendedName>
        <fullName evidence="7">Anaphase-promoting complex subunit 4 WD40 domain-containing protein</fullName>
    </recommendedName>
</protein>
<sequence>MALAAPTLSRPCLNNQGYGSPTVLSLTTEDVLELTPSDSGYGSSLATPKRPINTPLKAPLSRYSQFPPWDGHGSSNNPSPSSEGCPPAYDSDGDVFTTSPTQAKANDSPHKKRLRSATLPQTPVTARPSLPTSFYSEGSLRYTKAGSGVRVRRLKNNSLRTPDRFVPLRDSIVPVSDVYRVSKPVQKLSAAEKLRRNEPGSSDPFVFRRPLVSPMASSRHTRSDTRAAVHGVGTTLVTLPLSSSTNVPIERRVSHASVWSVGGVAPSGTAVNNGRGHLVQARTNARMFRTNYSTAKLNVNEELNKHRDRLAIALDFNQTQRTFDFHTNAKSVNRPKNILKNSDQSPRKTYWDGAEWKNNNPTPKTPKAPENREIPENPFKVLNAPDLKDDFYCTLLAYSSNCHTLVIGLGNLLYAWSEKHGGCKAILAYGRSNKELCLMSLYDVGQPIADEPPPVSLPRFTLKHEQPVQCVRWRPTYKMRRSSNPHNSNKKALANMEDLLVGDEHGNVYYYSVEWPEKWEVERNNWPGQMQLLAVIRVHAQQVCGLSWSPKGDLFATGGNDNNCFLFEASNIENKWHRHVRNSAFTTAVSFGLGAVDANQVARAPHAHLITLTGGVAIGPDDAKQKWEHAAAVKAIAFCPWQDSLVATGGGSNDKCIHFYHTCSGAALATISVSAQVTSLIWSDTRREICATFGYAEPDHPYRIAVFSWPECRQIGAIKWAGGHRALYAIPYPLGPPDYRNPRGKPSTDGSIVVASSDGSVKFHEVWSGEKRFRKSAIGMLAGSDILENIQGIDKEGDVIR</sequence>
<dbReference type="InterPro" id="IPR015943">
    <property type="entry name" value="WD40/YVTN_repeat-like_dom_sf"/>
</dbReference>
<feature type="region of interest" description="Disordered" evidence="4">
    <location>
        <begin position="35"/>
        <end position="133"/>
    </location>
</feature>
<dbReference type="EMBL" id="QVQW01000036">
    <property type="protein sequence ID" value="RKU43917.1"/>
    <property type="molecule type" value="Genomic_DNA"/>
</dbReference>
<feature type="compositionally biased region" description="Polar residues" evidence="4">
    <location>
        <begin position="118"/>
        <end position="133"/>
    </location>
</feature>
<evidence type="ECO:0000256" key="4">
    <source>
        <dbReference type="SAM" id="MobiDB-lite"/>
    </source>
</evidence>
<dbReference type="GO" id="GO:1990757">
    <property type="term" value="F:ubiquitin ligase activator activity"/>
    <property type="evidence" value="ECO:0007669"/>
    <property type="project" value="TreeGrafter"/>
</dbReference>
<accession>A0A420Y7X1</accession>
<dbReference type="Gene3D" id="2.130.10.10">
    <property type="entry name" value="YVTN repeat-like/Quinoprotein amine dehydrogenase"/>
    <property type="match status" value="2"/>
</dbReference>
<dbReference type="InterPro" id="IPR033010">
    <property type="entry name" value="Cdc20/Fizzy"/>
</dbReference>
<dbReference type="InterPro" id="IPR001680">
    <property type="entry name" value="WD40_rpt"/>
</dbReference>
<feature type="compositionally biased region" description="Polar residues" evidence="4">
    <location>
        <begin position="96"/>
        <end position="105"/>
    </location>
</feature>
<dbReference type="PANTHER" id="PTHR19918">
    <property type="entry name" value="CELL DIVISION CYCLE 20 CDC20 FIZZY -RELATED"/>
    <property type="match status" value="1"/>
</dbReference>
<dbReference type="OrthoDB" id="10263272at2759"/>
<dbReference type="InterPro" id="IPR036322">
    <property type="entry name" value="WD40_repeat_dom_sf"/>
</dbReference>
<dbReference type="Pfam" id="PF00400">
    <property type="entry name" value="WD40"/>
    <property type="match status" value="1"/>
</dbReference>
<dbReference type="SUPFAM" id="SSF50978">
    <property type="entry name" value="WD40 repeat-like"/>
    <property type="match status" value="1"/>
</dbReference>
<dbReference type="PROSITE" id="PS50082">
    <property type="entry name" value="WD_REPEATS_2"/>
    <property type="match status" value="1"/>
</dbReference>
<proteinExistence type="predicted"/>
<feature type="compositionally biased region" description="Polar residues" evidence="4">
    <location>
        <begin position="36"/>
        <end position="46"/>
    </location>
</feature>
<keyword evidence="6" id="KW-1185">Reference proteome</keyword>
<dbReference type="AlphaFoldDB" id="A0A420Y7X1"/>
<evidence type="ECO:0000313" key="6">
    <source>
        <dbReference type="Proteomes" id="UP000275385"/>
    </source>
</evidence>
<keyword evidence="2" id="KW-0677">Repeat</keyword>
<dbReference type="Proteomes" id="UP000275385">
    <property type="component" value="Unassembled WGS sequence"/>
</dbReference>
<dbReference type="SMART" id="SM00320">
    <property type="entry name" value="WD40"/>
    <property type="match status" value="3"/>
</dbReference>